<dbReference type="Proteomes" id="UP000078389">
    <property type="component" value="Unassembled WGS sequence"/>
</dbReference>
<dbReference type="GO" id="GO:0016747">
    <property type="term" value="F:acyltransferase activity, transferring groups other than amino-acyl groups"/>
    <property type="evidence" value="ECO:0007669"/>
    <property type="project" value="InterPro"/>
</dbReference>
<evidence type="ECO:0000256" key="4">
    <source>
        <dbReference type="SAM" id="MobiDB-lite"/>
    </source>
</evidence>
<dbReference type="STRING" id="1770058.A3840_02750"/>
<dbReference type="Pfam" id="PF13302">
    <property type="entry name" value="Acetyltransf_3"/>
    <property type="match status" value="1"/>
</dbReference>
<comment type="caution">
    <text evidence="6">The sequence shown here is derived from an EMBL/GenBank/DDBJ whole genome shotgun (WGS) entry which is preliminary data.</text>
</comment>
<protein>
    <recommendedName>
        <fullName evidence="5">N-acetyltransferase domain-containing protein</fullName>
    </recommendedName>
</protein>
<keyword evidence="7" id="KW-1185">Reference proteome</keyword>
<sequence>MRLKNTLLTPRLLLRPPQWGDAEAIALYLDDFAVAGNLARVPHPYRLADAQAWLRSRRPVHPPEQTNFAIEMDGAYIGQVGFHSGAQGPIVGYWLGRPFWGRGIMSEALAASLGWFFAASAAPILYSGVFHFNAASLAIQRKLGFTETGRSTLLCLARGAEVEHIDTQLTRARFQQSRPSGARLGERDAMDTWKDRKQ</sequence>
<dbReference type="SUPFAM" id="SSF55729">
    <property type="entry name" value="Acyl-CoA N-acyltransferases (Nat)"/>
    <property type="match status" value="1"/>
</dbReference>
<evidence type="ECO:0000313" key="7">
    <source>
        <dbReference type="Proteomes" id="UP000078389"/>
    </source>
</evidence>
<dbReference type="InterPro" id="IPR000182">
    <property type="entry name" value="GNAT_dom"/>
</dbReference>
<name>A0A178I3S3_9HYPH</name>
<evidence type="ECO:0000256" key="1">
    <source>
        <dbReference type="ARBA" id="ARBA00022679"/>
    </source>
</evidence>
<feature type="compositionally biased region" description="Basic and acidic residues" evidence="4">
    <location>
        <begin position="184"/>
        <end position="198"/>
    </location>
</feature>
<dbReference type="PANTHER" id="PTHR43792">
    <property type="entry name" value="GNAT FAMILY, PUTATIVE (AFU_ORTHOLOGUE AFUA_3G00765)-RELATED-RELATED"/>
    <property type="match status" value="1"/>
</dbReference>
<dbReference type="EMBL" id="LVVY01000062">
    <property type="protein sequence ID" value="OAM79639.1"/>
    <property type="molecule type" value="Genomic_DNA"/>
</dbReference>
<evidence type="ECO:0000256" key="2">
    <source>
        <dbReference type="ARBA" id="ARBA00023315"/>
    </source>
</evidence>
<dbReference type="InterPro" id="IPR051531">
    <property type="entry name" value="N-acetyltransferase"/>
</dbReference>
<evidence type="ECO:0000313" key="6">
    <source>
        <dbReference type="EMBL" id="OAM79639.1"/>
    </source>
</evidence>
<feature type="region of interest" description="Disordered" evidence="4">
    <location>
        <begin position="174"/>
        <end position="198"/>
    </location>
</feature>
<feature type="domain" description="N-acetyltransferase" evidence="5">
    <location>
        <begin position="12"/>
        <end position="172"/>
    </location>
</feature>
<dbReference type="Gene3D" id="3.40.630.30">
    <property type="match status" value="1"/>
</dbReference>
<dbReference type="InterPro" id="IPR016181">
    <property type="entry name" value="Acyl_CoA_acyltransferase"/>
</dbReference>
<reference evidence="6 7" key="1">
    <citation type="submission" date="2016-03" db="EMBL/GenBank/DDBJ databases">
        <title>Genome sequencing of Devosia sp. S37.</title>
        <authorList>
            <person name="Mohd Nor M."/>
        </authorList>
    </citation>
    <scope>NUCLEOTIDE SEQUENCE [LARGE SCALE GENOMIC DNA]</scope>
    <source>
        <strain evidence="6 7">S37</strain>
    </source>
</reference>
<gene>
    <name evidence="6" type="ORF">A3840_02750</name>
</gene>
<evidence type="ECO:0000256" key="3">
    <source>
        <dbReference type="ARBA" id="ARBA00038502"/>
    </source>
</evidence>
<organism evidence="6 7">
    <name type="scientific">Devosia elaeis</name>
    <dbReference type="NCBI Taxonomy" id="1770058"/>
    <lineage>
        <taxon>Bacteria</taxon>
        <taxon>Pseudomonadati</taxon>
        <taxon>Pseudomonadota</taxon>
        <taxon>Alphaproteobacteria</taxon>
        <taxon>Hyphomicrobiales</taxon>
        <taxon>Devosiaceae</taxon>
        <taxon>Devosia</taxon>
    </lineage>
</organism>
<accession>A0A178I3S3</accession>
<dbReference type="RefSeq" id="WP_067451502.1">
    <property type="nucleotide sequence ID" value="NZ_LVVY01000062.1"/>
</dbReference>
<dbReference type="PROSITE" id="PS51186">
    <property type="entry name" value="GNAT"/>
    <property type="match status" value="1"/>
</dbReference>
<keyword evidence="1" id="KW-0808">Transferase</keyword>
<dbReference type="PANTHER" id="PTHR43792:SF8">
    <property type="entry name" value="[RIBOSOMAL PROTEIN US5]-ALANINE N-ACETYLTRANSFERASE"/>
    <property type="match status" value="1"/>
</dbReference>
<keyword evidence="2" id="KW-0012">Acyltransferase</keyword>
<proteinExistence type="inferred from homology"/>
<comment type="similarity">
    <text evidence="3">Belongs to the acetyltransferase family. RimJ subfamily.</text>
</comment>
<dbReference type="AlphaFoldDB" id="A0A178I3S3"/>
<evidence type="ECO:0000259" key="5">
    <source>
        <dbReference type="PROSITE" id="PS51186"/>
    </source>
</evidence>